<keyword evidence="1" id="KW-1133">Transmembrane helix</keyword>
<feature type="transmembrane region" description="Helical" evidence="1">
    <location>
        <begin position="21"/>
        <end position="39"/>
    </location>
</feature>
<evidence type="ECO:0000313" key="2">
    <source>
        <dbReference type="EMBL" id="KAF7851619.1"/>
    </source>
</evidence>
<sequence>MQSHETTNESSDDISKRSTEYHVFMLTVITALYGNSCVIKEKIKQDESMHFLPCLRKITFACSEAASKNSW</sequence>
<protein>
    <submittedName>
        <fullName evidence="2">Uncharacterized protein</fullName>
    </submittedName>
</protein>
<keyword evidence="1" id="KW-0812">Transmembrane</keyword>
<proteinExistence type="predicted"/>
<dbReference type="Gramene" id="rna-gnl|WGS:JABURB|Cocit.L3500.1">
    <property type="protein sequence ID" value="cds-KAF7851619.1"/>
    <property type="gene ID" value="gene-BT93_L3500"/>
</dbReference>
<keyword evidence="1" id="KW-0472">Membrane</keyword>
<dbReference type="AlphaFoldDB" id="A0A8T0CZE8"/>
<accession>A0A8T0CZE8</accession>
<evidence type="ECO:0000256" key="1">
    <source>
        <dbReference type="SAM" id="Phobius"/>
    </source>
</evidence>
<name>A0A8T0CZE8_CORYI</name>
<comment type="caution">
    <text evidence="2">The sequence shown here is derived from an EMBL/GenBank/DDBJ whole genome shotgun (WGS) entry which is preliminary data.</text>
</comment>
<gene>
    <name evidence="2" type="ORF">BT93_L3500</name>
</gene>
<dbReference type="Proteomes" id="UP000806378">
    <property type="component" value="Unassembled WGS sequence"/>
</dbReference>
<dbReference type="EMBL" id="MU089531">
    <property type="protein sequence ID" value="KAF7851619.1"/>
    <property type="molecule type" value="Genomic_DNA"/>
</dbReference>
<reference evidence="2" key="1">
    <citation type="submission" date="2020-05" db="EMBL/GenBank/DDBJ databases">
        <title>WGS assembly of Corymbia citriodora subspecies variegata.</title>
        <authorList>
            <person name="Barry K."/>
            <person name="Hundley H."/>
            <person name="Shu S."/>
            <person name="Jenkins J."/>
            <person name="Grimwood J."/>
            <person name="Baten A."/>
        </authorList>
    </citation>
    <scope>NUCLEOTIDE SEQUENCE</scope>
    <source>
        <strain evidence="2">CV2-018</strain>
    </source>
</reference>
<evidence type="ECO:0000313" key="3">
    <source>
        <dbReference type="Proteomes" id="UP000806378"/>
    </source>
</evidence>
<organism evidence="2 3">
    <name type="scientific">Corymbia citriodora subsp. variegata</name>
    <dbReference type="NCBI Taxonomy" id="360336"/>
    <lineage>
        <taxon>Eukaryota</taxon>
        <taxon>Viridiplantae</taxon>
        <taxon>Streptophyta</taxon>
        <taxon>Embryophyta</taxon>
        <taxon>Tracheophyta</taxon>
        <taxon>Spermatophyta</taxon>
        <taxon>Magnoliopsida</taxon>
        <taxon>eudicotyledons</taxon>
        <taxon>Gunneridae</taxon>
        <taxon>Pentapetalae</taxon>
        <taxon>rosids</taxon>
        <taxon>malvids</taxon>
        <taxon>Myrtales</taxon>
        <taxon>Myrtaceae</taxon>
        <taxon>Myrtoideae</taxon>
        <taxon>Eucalypteae</taxon>
        <taxon>Corymbia</taxon>
    </lineage>
</organism>
<keyword evidence="3" id="KW-1185">Reference proteome</keyword>